<gene>
    <name evidence="1" type="ORF">QO016_004956</name>
</gene>
<dbReference type="Proteomes" id="UP001236369">
    <property type="component" value="Unassembled WGS sequence"/>
</dbReference>
<reference evidence="1 2" key="1">
    <citation type="submission" date="2023-07" db="EMBL/GenBank/DDBJ databases">
        <title>Genomic Encyclopedia of Type Strains, Phase IV (KMG-IV): sequencing the most valuable type-strain genomes for metagenomic binning, comparative biology and taxonomic classification.</title>
        <authorList>
            <person name="Goeker M."/>
        </authorList>
    </citation>
    <scope>NUCLEOTIDE SEQUENCE [LARGE SCALE GENOMIC DNA]</scope>
    <source>
        <strain evidence="1 2">DSM 19562</strain>
    </source>
</reference>
<organism evidence="1 2">
    <name type="scientific">Methylobacterium persicinum</name>
    <dbReference type="NCBI Taxonomy" id="374426"/>
    <lineage>
        <taxon>Bacteria</taxon>
        <taxon>Pseudomonadati</taxon>
        <taxon>Pseudomonadota</taxon>
        <taxon>Alphaproteobacteria</taxon>
        <taxon>Hyphomicrobiales</taxon>
        <taxon>Methylobacteriaceae</taxon>
        <taxon>Methylobacterium</taxon>
    </lineage>
</organism>
<proteinExistence type="predicted"/>
<dbReference type="EMBL" id="JAUSVV010000031">
    <property type="protein sequence ID" value="MDQ0445427.1"/>
    <property type="molecule type" value="Genomic_DNA"/>
</dbReference>
<name>A0ABU0HSW7_9HYPH</name>
<evidence type="ECO:0008006" key="3">
    <source>
        <dbReference type="Google" id="ProtNLM"/>
    </source>
</evidence>
<dbReference type="InterPro" id="IPR027417">
    <property type="entry name" value="P-loop_NTPase"/>
</dbReference>
<evidence type="ECO:0000313" key="1">
    <source>
        <dbReference type="EMBL" id="MDQ0445427.1"/>
    </source>
</evidence>
<accession>A0ABU0HSW7</accession>
<comment type="caution">
    <text evidence="1">The sequence shown here is derived from an EMBL/GenBank/DDBJ whole genome shotgun (WGS) entry which is preliminary data.</text>
</comment>
<sequence>MKSQDKLSKSQKTSDVCRILDFETDTAIKCPDHKSNFGLSELLAAYTAVIYIFCGRGRVGKTFIANLLIKRLRRAGHPVLIVDAEGSNDGLRAFYDEGNGSADKVHHRSEQEETRDFIRRMVDLVTIQRGFAVWDAGGNDRTLDDYAKSSRLRDYLKAKRIAVAVIYTFGDDLSDLSNILTADKDRGYEAQKIILCANAGAPPTKKYGVSGLRHRDPLAEVLSSPALEQLVSGGAGLMTIPRFDFTDQLNALDLDVFDVIDGKSGSTGEPIGPSTQYEIEEWWKEVEAAFAEQEAWLP</sequence>
<evidence type="ECO:0000313" key="2">
    <source>
        <dbReference type="Proteomes" id="UP001236369"/>
    </source>
</evidence>
<keyword evidence="2" id="KW-1185">Reference proteome</keyword>
<dbReference type="RefSeq" id="WP_238250338.1">
    <property type="nucleotide sequence ID" value="NZ_BPQX01000039.1"/>
</dbReference>
<protein>
    <recommendedName>
        <fullName evidence="3">CobQ/CobB/MinD/ParA nucleotide binding domain-containing protein</fullName>
    </recommendedName>
</protein>
<dbReference type="SUPFAM" id="SSF52540">
    <property type="entry name" value="P-loop containing nucleoside triphosphate hydrolases"/>
    <property type="match status" value="1"/>
</dbReference>
<dbReference type="Gene3D" id="3.40.50.300">
    <property type="entry name" value="P-loop containing nucleotide triphosphate hydrolases"/>
    <property type="match status" value="1"/>
</dbReference>